<comment type="caution">
    <text evidence="1">The sequence shown here is derived from an EMBL/GenBank/DDBJ whole genome shotgun (WGS) entry which is preliminary data.</text>
</comment>
<name>A0A7J0EUE2_9ERIC</name>
<dbReference type="SUPFAM" id="SSF53756">
    <property type="entry name" value="UDP-Glycosyltransferase/glycogen phosphorylase"/>
    <property type="match status" value="1"/>
</dbReference>
<protein>
    <submittedName>
        <fullName evidence="1">Uncharacterized protein</fullName>
    </submittedName>
</protein>
<keyword evidence="2" id="KW-1185">Reference proteome</keyword>
<dbReference type="EMBL" id="BJWL01000006">
    <property type="protein sequence ID" value="GFY89579.1"/>
    <property type="molecule type" value="Genomic_DNA"/>
</dbReference>
<dbReference type="PANTHER" id="PTHR48045:SF31">
    <property type="entry name" value="UDP-GLYCOSYLTRANSFERASE 76B1-LIKE"/>
    <property type="match status" value="1"/>
</dbReference>
<sequence>MWKRTGGGGVGRDEVAAAVQRIVVGNEAEEMRRRARALKDKAKKAVEEGGSSCSDLNRLIQEIEFISGLR</sequence>
<accession>A0A7J0EUE2</accession>
<organism evidence="1 2">
    <name type="scientific">Actinidia rufa</name>
    <dbReference type="NCBI Taxonomy" id="165716"/>
    <lineage>
        <taxon>Eukaryota</taxon>
        <taxon>Viridiplantae</taxon>
        <taxon>Streptophyta</taxon>
        <taxon>Embryophyta</taxon>
        <taxon>Tracheophyta</taxon>
        <taxon>Spermatophyta</taxon>
        <taxon>Magnoliopsida</taxon>
        <taxon>eudicotyledons</taxon>
        <taxon>Gunneridae</taxon>
        <taxon>Pentapetalae</taxon>
        <taxon>asterids</taxon>
        <taxon>Ericales</taxon>
        <taxon>Actinidiaceae</taxon>
        <taxon>Actinidia</taxon>
    </lineage>
</organism>
<reference evidence="1 2" key="1">
    <citation type="submission" date="2019-07" db="EMBL/GenBank/DDBJ databases">
        <title>De Novo Assembly of kiwifruit Actinidia rufa.</title>
        <authorList>
            <person name="Sugita-Konishi S."/>
            <person name="Sato K."/>
            <person name="Mori E."/>
            <person name="Abe Y."/>
            <person name="Kisaki G."/>
            <person name="Hamano K."/>
            <person name="Suezawa K."/>
            <person name="Otani M."/>
            <person name="Fukuda T."/>
            <person name="Manabe T."/>
            <person name="Gomi K."/>
            <person name="Tabuchi M."/>
            <person name="Akimitsu K."/>
            <person name="Kataoka I."/>
        </authorList>
    </citation>
    <scope>NUCLEOTIDE SEQUENCE [LARGE SCALE GENOMIC DNA]</scope>
    <source>
        <strain evidence="2">cv. Fuchu</strain>
    </source>
</reference>
<evidence type="ECO:0000313" key="1">
    <source>
        <dbReference type="EMBL" id="GFY89579.1"/>
    </source>
</evidence>
<dbReference type="Proteomes" id="UP000585474">
    <property type="component" value="Unassembled WGS sequence"/>
</dbReference>
<proteinExistence type="predicted"/>
<dbReference type="Gene3D" id="3.40.50.2000">
    <property type="entry name" value="Glycogen Phosphorylase B"/>
    <property type="match status" value="2"/>
</dbReference>
<dbReference type="AlphaFoldDB" id="A0A7J0EUE2"/>
<gene>
    <name evidence="1" type="ORF">Acr_06g0015190</name>
</gene>
<dbReference type="PANTHER" id="PTHR48045">
    <property type="entry name" value="UDP-GLYCOSYLTRANSFERASE 72B1"/>
    <property type="match status" value="1"/>
</dbReference>
<evidence type="ECO:0000313" key="2">
    <source>
        <dbReference type="Proteomes" id="UP000585474"/>
    </source>
</evidence>